<proteinExistence type="predicted"/>
<name>A0ABQ9G2R6_9NEOP</name>
<evidence type="ECO:0000313" key="2">
    <source>
        <dbReference type="Proteomes" id="UP001159363"/>
    </source>
</evidence>
<gene>
    <name evidence="1" type="ORF">PR048_032629</name>
</gene>
<reference evidence="1 2" key="1">
    <citation type="submission" date="2023-02" db="EMBL/GenBank/DDBJ databases">
        <title>LHISI_Scaffold_Assembly.</title>
        <authorList>
            <person name="Stuart O.P."/>
            <person name="Cleave R."/>
            <person name="Magrath M.J.L."/>
            <person name="Mikheyev A.S."/>
        </authorList>
    </citation>
    <scope>NUCLEOTIDE SEQUENCE [LARGE SCALE GENOMIC DNA]</scope>
    <source>
        <strain evidence="1">Daus_M_001</strain>
        <tissue evidence="1">Leg muscle</tissue>
    </source>
</reference>
<organism evidence="1 2">
    <name type="scientific">Dryococelus australis</name>
    <dbReference type="NCBI Taxonomy" id="614101"/>
    <lineage>
        <taxon>Eukaryota</taxon>
        <taxon>Metazoa</taxon>
        <taxon>Ecdysozoa</taxon>
        <taxon>Arthropoda</taxon>
        <taxon>Hexapoda</taxon>
        <taxon>Insecta</taxon>
        <taxon>Pterygota</taxon>
        <taxon>Neoptera</taxon>
        <taxon>Polyneoptera</taxon>
        <taxon>Phasmatodea</taxon>
        <taxon>Verophasmatodea</taxon>
        <taxon>Anareolatae</taxon>
        <taxon>Phasmatidae</taxon>
        <taxon>Eurycanthinae</taxon>
        <taxon>Dryococelus</taxon>
    </lineage>
</organism>
<dbReference type="EMBL" id="JARBHB010000016">
    <property type="protein sequence ID" value="KAJ8866768.1"/>
    <property type="molecule type" value="Genomic_DNA"/>
</dbReference>
<evidence type="ECO:0000313" key="1">
    <source>
        <dbReference type="EMBL" id="KAJ8866768.1"/>
    </source>
</evidence>
<comment type="caution">
    <text evidence="1">The sequence shown here is derived from an EMBL/GenBank/DDBJ whole genome shotgun (WGS) entry which is preliminary data.</text>
</comment>
<accession>A0ABQ9G2R6</accession>
<dbReference type="Proteomes" id="UP001159363">
    <property type="component" value="Chromosome 15"/>
</dbReference>
<sequence>MIYNNIIGLPGEPKSTYSLTFARCSLSLERTAARPSALKEKAVGLNAPAFIALFSAFEAEKRGGGKGDNATLINRAIASKRKGPGSIPSPATLISVFHGFPKSLQARLGWIPNKGHGRFLPIPSPIHLPCATCTVSNDLAADETQSRLLFELQQIPALSVPVVCEYCLNKNRWPHSRLPRPRFLCRNCNRGNYRRSKFFRVAEAWKKYAMDCSKNYPSIRLERVKGFGRPLTARSREPMRVIELTIVGGEQANRSAAVTPFAWSDFEILWETEILMPGPGIEPGSLRGCPQFVASDKADGKYHRLREICQCFETELYAVHDVSKPCPRNKLRVPLFVRECAVVSIAIVFTSMFCSSIFSRVDRKNAKTVYQQPINVSRIIRITVIAASFALPKVPAWNMEQEEDGVKIAEPSVFTGTRRINIRRLGATVDERLDCSPPTKANRVLSPAGSLPDFPKWEPCWTMPLVGGFSRGSPISFIQALLRTHITSTSPALKTSAQSCREDTAYLEICVNRRVNGTISRRRLSVESEGDERHVKLHLDGFILAWANVTLGAASFVIGAADQEAWRWVCSAVVNRPLESASGNMNKKCVIVPIAKATLALLSPCKLHECYCRTIAIALSRYQLELELIVTFETEHASIV</sequence>
<protein>
    <submittedName>
        <fullName evidence="1">Uncharacterized protein</fullName>
    </submittedName>
</protein>
<keyword evidence="2" id="KW-1185">Reference proteome</keyword>